<feature type="transmembrane region" description="Helical" evidence="10">
    <location>
        <begin position="1234"/>
        <end position="1260"/>
    </location>
</feature>
<evidence type="ECO:0000256" key="7">
    <source>
        <dbReference type="ARBA" id="ARBA00022989"/>
    </source>
</evidence>
<feature type="region of interest" description="Disordered" evidence="9">
    <location>
        <begin position="1"/>
        <end position="71"/>
    </location>
</feature>
<dbReference type="Pfam" id="PF14510">
    <property type="entry name" value="ABC_trans_N"/>
    <property type="match status" value="1"/>
</dbReference>
<evidence type="ECO:0000256" key="6">
    <source>
        <dbReference type="ARBA" id="ARBA00022840"/>
    </source>
</evidence>
<comment type="subcellular location">
    <subcellularLocation>
        <location evidence="1">Membrane</location>
        <topology evidence="1">Multi-pass membrane protein</topology>
    </subcellularLocation>
</comment>
<dbReference type="InterPro" id="IPR043926">
    <property type="entry name" value="ABCG_dom"/>
</dbReference>
<feature type="transmembrane region" description="Helical" evidence="10">
    <location>
        <begin position="1163"/>
        <end position="1183"/>
    </location>
</feature>
<evidence type="ECO:0000256" key="2">
    <source>
        <dbReference type="ARBA" id="ARBA00006012"/>
    </source>
</evidence>
<feature type="transmembrane region" description="Helical" evidence="10">
    <location>
        <begin position="610"/>
        <end position="631"/>
    </location>
</feature>
<dbReference type="GO" id="GO:0140359">
    <property type="term" value="F:ABC-type transporter activity"/>
    <property type="evidence" value="ECO:0007669"/>
    <property type="project" value="InterPro"/>
</dbReference>
<evidence type="ECO:0000313" key="13">
    <source>
        <dbReference type="Proteomes" id="UP001203297"/>
    </source>
</evidence>
<keyword evidence="6" id="KW-0067">ATP-binding</keyword>
<dbReference type="GO" id="GO:0016020">
    <property type="term" value="C:membrane"/>
    <property type="evidence" value="ECO:0007669"/>
    <property type="project" value="UniProtKB-SubCell"/>
</dbReference>
<feature type="transmembrane region" description="Helical" evidence="10">
    <location>
        <begin position="760"/>
        <end position="781"/>
    </location>
</feature>
<gene>
    <name evidence="12" type="ORF">B0F90DRAFT_1689429</name>
</gene>
<dbReference type="InterPro" id="IPR034001">
    <property type="entry name" value="ABCG_PDR_1"/>
</dbReference>
<dbReference type="FunFam" id="3.40.50.300:FF:000054">
    <property type="entry name" value="ABC multidrug transporter atrF"/>
    <property type="match status" value="1"/>
</dbReference>
<accession>A0AAD4MC43</accession>
<feature type="transmembrane region" description="Helical" evidence="10">
    <location>
        <begin position="1280"/>
        <end position="1299"/>
    </location>
</feature>
<evidence type="ECO:0000256" key="5">
    <source>
        <dbReference type="ARBA" id="ARBA00022741"/>
    </source>
</evidence>
<dbReference type="Pfam" id="PF19055">
    <property type="entry name" value="ABC2_membrane_7"/>
    <property type="match status" value="1"/>
</dbReference>
<evidence type="ECO:0000256" key="9">
    <source>
        <dbReference type="SAM" id="MobiDB-lite"/>
    </source>
</evidence>
<evidence type="ECO:0000256" key="8">
    <source>
        <dbReference type="ARBA" id="ARBA00023136"/>
    </source>
</evidence>
<feature type="transmembrane region" description="Helical" evidence="10">
    <location>
        <begin position="643"/>
        <end position="664"/>
    </location>
</feature>
<feature type="domain" description="ABC transporter" evidence="11">
    <location>
        <begin position="807"/>
        <end position="1072"/>
    </location>
</feature>
<comment type="caution">
    <text evidence="12">The sequence shown here is derived from an EMBL/GenBank/DDBJ whole genome shotgun (WGS) entry which is preliminary data.</text>
</comment>
<name>A0AAD4MC43_9AGAM</name>
<dbReference type="CDD" id="cd03233">
    <property type="entry name" value="ABCG_PDR_domain1"/>
    <property type="match status" value="1"/>
</dbReference>
<sequence length="1450" mass="162868">MSGLHRSSSSSPTAGSVNVEQAENSFHELSRQLTQGTVVGEKEHGTQSSRGQKGKGNNYDPEKGSVDSEQPFDLREYLSSSNDATERAGIKHKHVGVTWEDFQVEVLGGSNFKLHVQTFGDEAWRFWLSPFFKLRPLISGLLPSRAKNVLATPILYKCSGLLKPGQMCLVLGTPGSGCTTFLKAIANEREGFYHVGGDVRYAGIDAQEMAKTYKGELVYNAEDDIHIPTLTVGQTLNFALSTKTPGPKGRLPGIPRSEFNASVKHMLLKMLNIAHTENTLVGDSFVRGVSGGERKRVSIAEMMTTRARVQCWDNSSRGLDASTALDFVRSLRIMTDVLGQTTFATLYQAGEGIYELFDKVMVLDQGRTVYFGPPNQARAYFEQLGYRSLPRQSTADYLTGCTDPNERQFAPERSEIDVPSTPRALEGAFQSSDLAADLADQLAKYKLNIESEKADQEAFRAAVAEDKKKGVSLKSPYTLGLKDQVIALTRRQFQMRLQDRFQIYTSFGFMTALALFIGGCFYNLPPSSAGAFTRGSVLFIALLVSSFDTFVEMPMQMLGRPIIKKQTGYGFYRPSAIQIANTLADLPFSATRILVYDIIIYFMTHLSRSAGGFFTFHLINYTAFLAMQGFFRTIGLLCSNYHTALRLAVSIFPNLVLYAGYMIPINRMKRWLFWIFYINPVNYAWSALMESEFKHLTLTCDGAYVVPRNVGNITKYPIELGPNQACTLFGAQPGTRIVPGRDYVKAGYDLNTDDLWRRNFLALLGFLLLFWFTQTVLIEIFPQLVDGGGISFFTKDTTETRKLNEELKVRKTQKAEEERREKIRAMEGVKIKRDPGAFSDRKTFTWERLNYHVPVAGGSLQLLNNVYGYVKPGTLTALMGALVPRKNIGVVSGDIFVDGRPLDADFARGTAYAEQMDVHEGNATIREAMRFSAYLRQPFHVSKEEKDAYVEDMIELLELQDLSEAVVWSLGVEARKRLTIGVELASKPELLLFLDEPTSGLDAQSAWNLVRFLRKLADSGQAILCTIHQPSSLLFESFDRLLLLGKGGNTIYFGDIGEDSHVMREYFAQYGAPCPLNVNPAEYMLEAIGAGVTPRIGDRDWKDVWLDSPECARTKTEIEEIKREALSRDRPDDIKHSAYATPLWYQLRIVVQRNALSLWRSPAYVFTRLFSHLIVALCVSLPFLQLGNSTRDLQYRIFGIFWVVVLPGLVIPQLEPVFLMNRRTFIREASSRIYSPYVFAIGQLLGEIPYSAICALFYWVLMVYPMHFGQGSAGTNGTGFQLLVILITELFAVTLGQLIASITPSIQIASLFTPPISIILSNVCGVTIPYPTLGKFWRSWLYQLDPFTRMLSAMLSTELHGLRITCKPEEFALFNPPSGQTCVAWANDFVNIAGGYLDNPNDSTACRYCQYKVGDEFFLPLNIRFEHRWRDLGIYFCFFVASRYLRFARR</sequence>
<organism evidence="12 13">
    <name type="scientific">Multifurca ochricompacta</name>
    <dbReference type="NCBI Taxonomy" id="376703"/>
    <lineage>
        <taxon>Eukaryota</taxon>
        <taxon>Fungi</taxon>
        <taxon>Dikarya</taxon>
        <taxon>Basidiomycota</taxon>
        <taxon>Agaricomycotina</taxon>
        <taxon>Agaricomycetes</taxon>
        <taxon>Russulales</taxon>
        <taxon>Russulaceae</taxon>
        <taxon>Multifurca</taxon>
    </lineage>
</organism>
<feature type="transmembrane region" description="Helical" evidence="10">
    <location>
        <begin position="1311"/>
        <end position="1330"/>
    </location>
</feature>
<dbReference type="SUPFAM" id="SSF52540">
    <property type="entry name" value="P-loop containing nucleoside triphosphate hydrolases"/>
    <property type="match status" value="2"/>
</dbReference>
<dbReference type="CDD" id="cd03232">
    <property type="entry name" value="ABCG_PDR_domain2"/>
    <property type="match status" value="1"/>
</dbReference>
<feature type="domain" description="ABC transporter" evidence="11">
    <location>
        <begin position="132"/>
        <end position="390"/>
    </location>
</feature>
<dbReference type="PANTHER" id="PTHR19241">
    <property type="entry name" value="ATP-BINDING CASSETTE TRANSPORTER"/>
    <property type="match status" value="1"/>
</dbReference>
<dbReference type="InterPro" id="IPR003593">
    <property type="entry name" value="AAA+_ATPase"/>
</dbReference>
<keyword evidence="7 10" id="KW-1133">Transmembrane helix</keyword>
<dbReference type="InterPro" id="IPR027417">
    <property type="entry name" value="P-loop_NTPase"/>
</dbReference>
<keyword evidence="4 10" id="KW-0812">Transmembrane</keyword>
<keyword evidence="5" id="KW-0547">Nucleotide-binding</keyword>
<evidence type="ECO:0000256" key="3">
    <source>
        <dbReference type="ARBA" id="ARBA00022448"/>
    </source>
</evidence>
<protein>
    <submittedName>
        <fullName evidence="12">ABC-2 type transporter-domain-containing protein</fullName>
    </submittedName>
</protein>
<dbReference type="Pfam" id="PF00005">
    <property type="entry name" value="ABC_tran"/>
    <property type="match status" value="1"/>
</dbReference>
<evidence type="ECO:0000313" key="12">
    <source>
        <dbReference type="EMBL" id="KAI0306379.1"/>
    </source>
</evidence>
<dbReference type="InterPro" id="IPR003439">
    <property type="entry name" value="ABC_transporter-like_ATP-bd"/>
</dbReference>
<dbReference type="InterPro" id="IPR013525">
    <property type="entry name" value="ABC2_TM"/>
</dbReference>
<dbReference type="SMART" id="SM00382">
    <property type="entry name" value="AAA"/>
    <property type="match status" value="2"/>
</dbReference>
<feature type="transmembrane region" description="Helical" evidence="10">
    <location>
        <begin position="531"/>
        <end position="551"/>
    </location>
</feature>
<dbReference type="InterPro" id="IPR029481">
    <property type="entry name" value="ABC_trans_N"/>
</dbReference>
<feature type="compositionally biased region" description="Basic and acidic residues" evidence="9">
    <location>
        <begin position="60"/>
        <end position="71"/>
    </location>
</feature>
<evidence type="ECO:0000259" key="11">
    <source>
        <dbReference type="PROSITE" id="PS50893"/>
    </source>
</evidence>
<feature type="transmembrane region" description="Helical" evidence="10">
    <location>
        <begin position="501"/>
        <end position="525"/>
    </location>
</feature>
<dbReference type="InterPro" id="IPR010929">
    <property type="entry name" value="PDR_CDR_ABC"/>
</dbReference>
<feature type="compositionally biased region" description="Polar residues" evidence="9">
    <location>
        <begin position="1"/>
        <end position="24"/>
    </location>
</feature>
<evidence type="ECO:0000256" key="4">
    <source>
        <dbReference type="ARBA" id="ARBA00022692"/>
    </source>
</evidence>
<dbReference type="GO" id="GO:0016887">
    <property type="term" value="F:ATP hydrolysis activity"/>
    <property type="evidence" value="ECO:0007669"/>
    <property type="project" value="InterPro"/>
</dbReference>
<dbReference type="Pfam" id="PF01061">
    <property type="entry name" value="ABC2_membrane"/>
    <property type="match status" value="2"/>
</dbReference>
<dbReference type="Proteomes" id="UP001203297">
    <property type="component" value="Unassembled WGS sequence"/>
</dbReference>
<dbReference type="GO" id="GO:0005524">
    <property type="term" value="F:ATP binding"/>
    <property type="evidence" value="ECO:0007669"/>
    <property type="project" value="UniProtKB-KW"/>
</dbReference>
<reference evidence="12" key="1">
    <citation type="journal article" date="2022" name="New Phytol.">
        <title>Evolutionary transition to the ectomycorrhizal habit in the genomes of a hyperdiverse lineage of mushroom-forming fungi.</title>
        <authorList>
            <person name="Looney B."/>
            <person name="Miyauchi S."/>
            <person name="Morin E."/>
            <person name="Drula E."/>
            <person name="Courty P.E."/>
            <person name="Kohler A."/>
            <person name="Kuo A."/>
            <person name="LaButti K."/>
            <person name="Pangilinan J."/>
            <person name="Lipzen A."/>
            <person name="Riley R."/>
            <person name="Andreopoulos W."/>
            <person name="He G."/>
            <person name="Johnson J."/>
            <person name="Nolan M."/>
            <person name="Tritt A."/>
            <person name="Barry K.W."/>
            <person name="Grigoriev I.V."/>
            <person name="Nagy L.G."/>
            <person name="Hibbett D."/>
            <person name="Henrissat B."/>
            <person name="Matheny P.B."/>
            <person name="Labbe J."/>
            <person name="Martin F.M."/>
        </authorList>
    </citation>
    <scope>NUCLEOTIDE SEQUENCE</scope>
    <source>
        <strain evidence="12">BPL690</strain>
    </source>
</reference>
<keyword evidence="13" id="KW-1185">Reference proteome</keyword>
<dbReference type="EMBL" id="WTXG01000003">
    <property type="protein sequence ID" value="KAI0306379.1"/>
    <property type="molecule type" value="Genomic_DNA"/>
</dbReference>
<proteinExistence type="inferred from homology"/>
<dbReference type="PROSITE" id="PS00211">
    <property type="entry name" value="ABC_TRANSPORTER_1"/>
    <property type="match status" value="1"/>
</dbReference>
<dbReference type="Pfam" id="PF06422">
    <property type="entry name" value="PDR_CDR"/>
    <property type="match status" value="1"/>
</dbReference>
<evidence type="ECO:0000256" key="10">
    <source>
        <dbReference type="SAM" id="Phobius"/>
    </source>
</evidence>
<dbReference type="InterPro" id="IPR034003">
    <property type="entry name" value="ABCG_PDR_2"/>
</dbReference>
<dbReference type="Gene3D" id="3.40.50.300">
    <property type="entry name" value="P-loop containing nucleotide triphosphate hydrolases"/>
    <property type="match status" value="2"/>
</dbReference>
<feature type="transmembrane region" description="Helical" evidence="10">
    <location>
        <begin position="1195"/>
        <end position="1214"/>
    </location>
</feature>
<dbReference type="InterPro" id="IPR017871">
    <property type="entry name" value="ABC_transporter-like_CS"/>
</dbReference>
<dbReference type="PROSITE" id="PS50893">
    <property type="entry name" value="ABC_TRANSPORTER_2"/>
    <property type="match status" value="2"/>
</dbReference>
<keyword evidence="3" id="KW-0813">Transport</keyword>
<evidence type="ECO:0000256" key="1">
    <source>
        <dbReference type="ARBA" id="ARBA00004141"/>
    </source>
</evidence>
<keyword evidence="8 10" id="KW-0472">Membrane</keyword>
<comment type="similarity">
    <text evidence="2">Belongs to the ABC transporter superfamily. ABCG family. PDR (TC 3.A.1.205) subfamily.</text>
</comment>